<dbReference type="PANTHER" id="PTHR35337:SF1">
    <property type="entry name" value="SLR1478 PROTEIN"/>
    <property type="match status" value="1"/>
</dbReference>
<protein>
    <submittedName>
        <fullName evidence="2">Membrane protein</fullName>
    </submittedName>
</protein>
<sequence length="329" mass="35267">MDLDAYVAEHAGEWRRLDQLSRRRRLSAPEADELVILYQRTATHLSAVRSRSPDPALVARLSRLVLQARAALTGGPGFSWRSVGRFLTVGFPLAVYRAAPWWLGVTAAFVTLSGVLMWYVASHPEVPSMLLSDEQIDELVNSSFAGYYTEYQPQNFALHVWTNNAFLAAQCLAGGVLVLPVVYVLATNALSLGLVGGIMIGNGRSDVFFGLITPHGLLELTAVFVAAGFGLRIGWAWIAPGPLRTRGRALAQTAREGMLVAVGLVPVLFISGLIEAFVTPAPVPTVLRVGIGATAWLGFLGYVFVLGARAAQDGESADVEDAEPLVPTA</sequence>
<keyword evidence="1" id="KW-1133">Transmembrane helix</keyword>
<dbReference type="PANTHER" id="PTHR35337">
    <property type="entry name" value="SLR1478 PROTEIN"/>
    <property type="match status" value="1"/>
</dbReference>
<feature type="transmembrane region" description="Helical" evidence="1">
    <location>
        <begin position="176"/>
        <end position="200"/>
    </location>
</feature>
<reference evidence="2" key="1">
    <citation type="submission" date="2021-01" db="EMBL/GenBank/DDBJ databases">
        <title>Whole genome shotgun sequence of Virgisporangium aurantiacum NBRC 16421.</title>
        <authorList>
            <person name="Komaki H."/>
            <person name="Tamura T."/>
        </authorList>
    </citation>
    <scope>NUCLEOTIDE SEQUENCE</scope>
    <source>
        <strain evidence="2">NBRC 16421</strain>
    </source>
</reference>
<evidence type="ECO:0000256" key="1">
    <source>
        <dbReference type="SAM" id="Phobius"/>
    </source>
</evidence>
<keyword evidence="1" id="KW-0812">Transmembrane</keyword>
<accession>A0A8J4DYE8</accession>
<comment type="caution">
    <text evidence="2">The sequence shown here is derived from an EMBL/GenBank/DDBJ whole genome shotgun (WGS) entry which is preliminary data.</text>
</comment>
<keyword evidence="3" id="KW-1185">Reference proteome</keyword>
<gene>
    <name evidence="2" type="ORF">Vau01_005080</name>
</gene>
<evidence type="ECO:0000313" key="2">
    <source>
        <dbReference type="EMBL" id="GIJ52992.1"/>
    </source>
</evidence>
<proteinExistence type="predicted"/>
<organism evidence="2 3">
    <name type="scientific">Virgisporangium aurantiacum</name>
    <dbReference type="NCBI Taxonomy" id="175570"/>
    <lineage>
        <taxon>Bacteria</taxon>
        <taxon>Bacillati</taxon>
        <taxon>Actinomycetota</taxon>
        <taxon>Actinomycetes</taxon>
        <taxon>Micromonosporales</taxon>
        <taxon>Micromonosporaceae</taxon>
        <taxon>Virgisporangium</taxon>
    </lineage>
</organism>
<feature type="transmembrane region" description="Helical" evidence="1">
    <location>
        <begin position="285"/>
        <end position="306"/>
    </location>
</feature>
<dbReference type="EMBL" id="BOPG01000004">
    <property type="protein sequence ID" value="GIJ52992.1"/>
    <property type="molecule type" value="Genomic_DNA"/>
</dbReference>
<feature type="transmembrane region" description="Helical" evidence="1">
    <location>
        <begin position="101"/>
        <end position="121"/>
    </location>
</feature>
<dbReference type="InterPro" id="IPR002798">
    <property type="entry name" value="SpoIIM-like"/>
</dbReference>
<dbReference type="Pfam" id="PF01944">
    <property type="entry name" value="SpoIIM"/>
    <property type="match status" value="1"/>
</dbReference>
<dbReference type="AlphaFoldDB" id="A0A8J4DYE8"/>
<evidence type="ECO:0000313" key="3">
    <source>
        <dbReference type="Proteomes" id="UP000612585"/>
    </source>
</evidence>
<dbReference type="RefSeq" id="WP_203986672.1">
    <property type="nucleotide sequence ID" value="NZ_BOPG01000004.1"/>
</dbReference>
<dbReference type="Proteomes" id="UP000612585">
    <property type="component" value="Unassembled WGS sequence"/>
</dbReference>
<feature type="transmembrane region" description="Helical" evidence="1">
    <location>
        <begin position="259"/>
        <end position="279"/>
    </location>
</feature>
<feature type="transmembrane region" description="Helical" evidence="1">
    <location>
        <begin position="220"/>
        <end position="238"/>
    </location>
</feature>
<name>A0A8J4DYE8_9ACTN</name>
<keyword evidence="1" id="KW-0472">Membrane</keyword>